<gene>
    <name evidence="1" type="ORF">BURMUCGD2_5005</name>
</gene>
<sequence length="52" mass="5767">MMPCACRGTNVRPLRRDDTDDGHAMSRGLFESILTQALRAIADAPSARCYVR</sequence>
<name>B9BIU9_9BURK</name>
<comment type="caution">
    <text evidence="1">The sequence shown here is derived from an EMBL/GenBank/DDBJ whole genome shotgun (WGS) entry which is preliminary data.</text>
</comment>
<evidence type="ECO:0000313" key="1">
    <source>
        <dbReference type="EMBL" id="EEE09632.1"/>
    </source>
</evidence>
<reference evidence="1 2" key="1">
    <citation type="journal article" date="2012" name="J. Bacteriol.">
        <title>Draft Genome Sequence Determination for Cystic Fibrosis and Chronic Granulomatous Disease Burkholderia multivorans Isolates.</title>
        <authorList>
            <person name="Varga J.J."/>
            <person name="Losada L."/>
            <person name="Zelazny A.M."/>
            <person name="Brinkac L."/>
            <person name="Harkins D."/>
            <person name="Radune D."/>
            <person name="Hostetler J."/>
            <person name="Sampaio E.P."/>
            <person name="Ronning C.M."/>
            <person name="Nierman W.C."/>
            <person name="Greenberg D.E."/>
            <person name="Holland S.M."/>
            <person name="Goldberg J.B."/>
        </authorList>
    </citation>
    <scope>NUCLEOTIDE SEQUENCE [LARGE SCALE GENOMIC DNA]</scope>
    <source>
        <strain evidence="1 2">CGD2</strain>
    </source>
</reference>
<organism evidence="1 2">
    <name type="scientific">Burkholderia multivorans CGD2</name>
    <dbReference type="NCBI Taxonomy" id="513052"/>
    <lineage>
        <taxon>Bacteria</taxon>
        <taxon>Pseudomonadati</taxon>
        <taxon>Pseudomonadota</taxon>
        <taxon>Betaproteobacteria</taxon>
        <taxon>Burkholderiales</taxon>
        <taxon>Burkholderiaceae</taxon>
        <taxon>Burkholderia</taxon>
        <taxon>Burkholderia cepacia complex</taxon>
    </lineage>
</organism>
<dbReference type="EMBL" id="ACFC01000001">
    <property type="protein sequence ID" value="EEE09632.1"/>
    <property type="molecule type" value="Genomic_DNA"/>
</dbReference>
<dbReference type="Proteomes" id="UP000004535">
    <property type="component" value="Unassembled WGS sequence"/>
</dbReference>
<accession>B9BIU9</accession>
<proteinExistence type="predicted"/>
<evidence type="ECO:0000313" key="2">
    <source>
        <dbReference type="Proteomes" id="UP000004535"/>
    </source>
</evidence>
<protein>
    <submittedName>
        <fullName evidence="1">Uncharacterized protein</fullName>
    </submittedName>
</protein>
<dbReference type="AlphaFoldDB" id="B9BIU9"/>